<dbReference type="InterPro" id="IPR058276">
    <property type="entry name" value="DUF7970"/>
</dbReference>
<dbReference type="RefSeq" id="WP_092663258.1">
    <property type="nucleotide sequence ID" value="NZ_FOCX01000025.1"/>
</dbReference>
<feature type="region of interest" description="Disordered" evidence="1">
    <location>
        <begin position="1"/>
        <end position="79"/>
    </location>
</feature>
<evidence type="ECO:0000313" key="2">
    <source>
        <dbReference type="EMBL" id="SEO97471.1"/>
    </source>
</evidence>
<feature type="compositionally biased region" description="Basic and acidic residues" evidence="1">
    <location>
        <begin position="65"/>
        <end position="76"/>
    </location>
</feature>
<gene>
    <name evidence="2" type="ORF">SAMN05216388_102533</name>
</gene>
<dbReference type="EMBL" id="FOCX01000025">
    <property type="protein sequence ID" value="SEO97471.1"/>
    <property type="molecule type" value="Genomic_DNA"/>
</dbReference>
<reference evidence="3" key="1">
    <citation type="submission" date="2016-10" db="EMBL/GenBank/DDBJ databases">
        <authorList>
            <person name="Varghese N."/>
            <person name="Submissions S."/>
        </authorList>
    </citation>
    <scope>NUCLEOTIDE SEQUENCE [LARGE SCALE GENOMIC DNA]</scope>
    <source>
        <strain evidence="3">IBRC-M 10043</strain>
    </source>
</reference>
<dbReference type="Pfam" id="PF25925">
    <property type="entry name" value="DUF7970"/>
    <property type="match status" value="1"/>
</dbReference>
<feature type="compositionally biased region" description="Low complexity" evidence="1">
    <location>
        <begin position="31"/>
        <end position="40"/>
    </location>
</feature>
<protein>
    <submittedName>
        <fullName evidence="2">Uncharacterized protein</fullName>
    </submittedName>
</protein>
<proteinExistence type="predicted"/>
<evidence type="ECO:0000256" key="1">
    <source>
        <dbReference type="SAM" id="MobiDB-lite"/>
    </source>
</evidence>
<evidence type="ECO:0000313" key="3">
    <source>
        <dbReference type="Proteomes" id="UP000198775"/>
    </source>
</evidence>
<dbReference type="OrthoDB" id="263430at2157"/>
<dbReference type="Proteomes" id="UP000198775">
    <property type="component" value="Unassembled WGS sequence"/>
</dbReference>
<feature type="compositionally biased region" description="Acidic residues" evidence="1">
    <location>
        <begin position="13"/>
        <end position="27"/>
    </location>
</feature>
<sequence length="142" mass="15931">MGSKEERYKVDGVDDGLDEKEDADGQESESRTTPSTSSQRAENGESSAGTADKQASDSGTGNEQEIPHRVRYDSPQENRSALTIYVGDEDERRIRELVQLAEDEFDEKVYETDVQLAALRCDLDDDDSFLTEMRAIGYGYFE</sequence>
<organism evidence="2 3">
    <name type="scientific">Halorientalis persicus</name>
    <dbReference type="NCBI Taxonomy" id="1367881"/>
    <lineage>
        <taxon>Archaea</taxon>
        <taxon>Methanobacteriati</taxon>
        <taxon>Methanobacteriota</taxon>
        <taxon>Stenosarchaea group</taxon>
        <taxon>Halobacteria</taxon>
        <taxon>Halobacteriales</taxon>
        <taxon>Haloarculaceae</taxon>
        <taxon>Halorientalis</taxon>
    </lineage>
</organism>
<name>A0A1H8U2T1_9EURY</name>
<feature type="compositionally biased region" description="Basic and acidic residues" evidence="1">
    <location>
        <begin position="1"/>
        <end position="12"/>
    </location>
</feature>
<keyword evidence="3" id="KW-1185">Reference proteome</keyword>
<dbReference type="AlphaFoldDB" id="A0A1H8U2T1"/>
<accession>A0A1H8U2T1</accession>